<dbReference type="SUPFAM" id="SSF47413">
    <property type="entry name" value="lambda repressor-like DNA-binding domains"/>
    <property type="match status" value="1"/>
</dbReference>
<proteinExistence type="predicted"/>
<dbReference type="InterPro" id="IPR052359">
    <property type="entry name" value="HTH-type_reg/antitoxin"/>
</dbReference>
<evidence type="ECO:0000256" key="3">
    <source>
        <dbReference type="ARBA" id="ARBA00023163"/>
    </source>
</evidence>
<organism evidence="5 6">
    <name type="scientific">Rubripirellula lacrimiformis</name>
    <dbReference type="NCBI Taxonomy" id="1930273"/>
    <lineage>
        <taxon>Bacteria</taxon>
        <taxon>Pseudomonadati</taxon>
        <taxon>Planctomycetota</taxon>
        <taxon>Planctomycetia</taxon>
        <taxon>Pirellulales</taxon>
        <taxon>Pirellulaceae</taxon>
        <taxon>Rubripirellula</taxon>
    </lineage>
</organism>
<evidence type="ECO:0000256" key="1">
    <source>
        <dbReference type="ARBA" id="ARBA00023015"/>
    </source>
</evidence>
<dbReference type="InterPro" id="IPR001387">
    <property type="entry name" value="Cro/C1-type_HTH"/>
</dbReference>
<keyword evidence="3" id="KW-0804">Transcription</keyword>
<dbReference type="KEGG" id="rlc:K227x_58350"/>
<dbReference type="Gene3D" id="1.10.260.40">
    <property type="entry name" value="lambda repressor-like DNA-binding domains"/>
    <property type="match status" value="1"/>
</dbReference>
<evidence type="ECO:0000313" key="6">
    <source>
        <dbReference type="Proteomes" id="UP000318538"/>
    </source>
</evidence>
<dbReference type="OrthoDB" id="9813152at2"/>
<keyword evidence="6" id="KW-1185">Reference proteome</keyword>
<evidence type="ECO:0000256" key="2">
    <source>
        <dbReference type="ARBA" id="ARBA00023125"/>
    </source>
</evidence>
<evidence type="ECO:0000259" key="4">
    <source>
        <dbReference type="PROSITE" id="PS50943"/>
    </source>
</evidence>
<keyword evidence="2" id="KW-0238">DNA-binding</keyword>
<reference evidence="5 6" key="1">
    <citation type="submission" date="2019-02" db="EMBL/GenBank/DDBJ databases">
        <title>Deep-cultivation of Planctomycetes and their phenomic and genomic characterization uncovers novel biology.</title>
        <authorList>
            <person name="Wiegand S."/>
            <person name="Jogler M."/>
            <person name="Boedeker C."/>
            <person name="Pinto D."/>
            <person name="Vollmers J."/>
            <person name="Rivas-Marin E."/>
            <person name="Kohn T."/>
            <person name="Peeters S.H."/>
            <person name="Heuer A."/>
            <person name="Rast P."/>
            <person name="Oberbeckmann S."/>
            <person name="Bunk B."/>
            <person name="Jeske O."/>
            <person name="Meyerdierks A."/>
            <person name="Storesund J.E."/>
            <person name="Kallscheuer N."/>
            <person name="Luecker S."/>
            <person name="Lage O.M."/>
            <person name="Pohl T."/>
            <person name="Merkel B.J."/>
            <person name="Hornburger P."/>
            <person name="Mueller R.-W."/>
            <person name="Bruemmer F."/>
            <person name="Labrenz M."/>
            <person name="Spormann A.M."/>
            <person name="Op den Camp H."/>
            <person name="Overmann J."/>
            <person name="Amann R."/>
            <person name="Jetten M.S.M."/>
            <person name="Mascher T."/>
            <person name="Medema M.H."/>
            <person name="Devos D.P."/>
            <person name="Kaster A.-K."/>
            <person name="Ovreas L."/>
            <person name="Rohde M."/>
            <person name="Galperin M.Y."/>
            <person name="Jogler C."/>
        </authorList>
    </citation>
    <scope>NUCLEOTIDE SEQUENCE [LARGE SCALE GENOMIC DNA]</scope>
    <source>
        <strain evidence="5 6">K22_7</strain>
    </source>
</reference>
<dbReference type="Pfam" id="PF01381">
    <property type="entry name" value="HTH_3"/>
    <property type="match status" value="1"/>
</dbReference>
<dbReference type="PROSITE" id="PS50943">
    <property type="entry name" value="HTH_CROC1"/>
    <property type="match status" value="1"/>
</dbReference>
<dbReference type="PANTHER" id="PTHR36511:SF4">
    <property type="entry name" value="ANTITOXIN MQSA"/>
    <property type="match status" value="1"/>
</dbReference>
<dbReference type="Proteomes" id="UP000318538">
    <property type="component" value="Chromosome"/>
</dbReference>
<accession>A0A517NJU9</accession>
<keyword evidence="1" id="KW-0805">Transcription regulation</keyword>
<sequence>MNKKTEKTVGSELVERLERFAKKLETVDSVDDLSTFLTVRKVKLSLSPATFSGEQVKAVRESLQVSQAVFAEFLGVSVGAVRDWEQGINEPIGPVCRIMEEITNDLESWSRRIRELANVTASC</sequence>
<dbReference type="GO" id="GO:0003677">
    <property type="term" value="F:DNA binding"/>
    <property type="evidence" value="ECO:0007669"/>
    <property type="project" value="UniProtKB-KW"/>
</dbReference>
<evidence type="ECO:0000313" key="5">
    <source>
        <dbReference type="EMBL" id="QDT07408.1"/>
    </source>
</evidence>
<dbReference type="InterPro" id="IPR010982">
    <property type="entry name" value="Lambda_DNA-bd_dom_sf"/>
</dbReference>
<feature type="domain" description="HTH cro/C1-type" evidence="4">
    <location>
        <begin position="56"/>
        <end position="91"/>
    </location>
</feature>
<name>A0A517NJU9_9BACT</name>
<dbReference type="CDD" id="cd00093">
    <property type="entry name" value="HTH_XRE"/>
    <property type="match status" value="1"/>
</dbReference>
<dbReference type="AlphaFoldDB" id="A0A517NJU9"/>
<dbReference type="RefSeq" id="WP_145175330.1">
    <property type="nucleotide sequence ID" value="NZ_CP036525.1"/>
</dbReference>
<dbReference type="EMBL" id="CP036525">
    <property type="protein sequence ID" value="QDT07408.1"/>
    <property type="molecule type" value="Genomic_DNA"/>
</dbReference>
<gene>
    <name evidence="5" type="ORF">K227x_58350</name>
</gene>
<dbReference type="PANTHER" id="PTHR36511">
    <property type="entry name" value="MERR FAMILY BACTERIAL REGULATORY PROTEIN"/>
    <property type="match status" value="1"/>
</dbReference>
<protein>
    <recommendedName>
        <fullName evidence="4">HTH cro/C1-type domain-containing protein</fullName>
    </recommendedName>
</protein>